<organism evidence="2 3">
    <name type="scientific">Legionella fallonii LLAP-10</name>
    <dbReference type="NCBI Taxonomy" id="1212491"/>
    <lineage>
        <taxon>Bacteria</taxon>
        <taxon>Pseudomonadati</taxon>
        <taxon>Pseudomonadota</taxon>
        <taxon>Gammaproteobacteria</taxon>
        <taxon>Legionellales</taxon>
        <taxon>Legionellaceae</taxon>
        <taxon>Legionella</taxon>
    </lineage>
</organism>
<dbReference type="Proteomes" id="UP000032430">
    <property type="component" value="Chromosome I"/>
</dbReference>
<dbReference type="RefSeq" id="WP_045095795.1">
    <property type="nucleotide sequence ID" value="NZ_LN614827.1"/>
</dbReference>
<feature type="region of interest" description="Disordered" evidence="1">
    <location>
        <begin position="488"/>
        <end position="507"/>
    </location>
</feature>
<protein>
    <submittedName>
        <fullName evidence="2">Uncharacterized protein</fullName>
    </submittedName>
</protein>
<dbReference type="AlphaFoldDB" id="A0A098G457"/>
<feature type="compositionally biased region" description="Basic and acidic residues" evidence="1">
    <location>
        <begin position="488"/>
        <end position="498"/>
    </location>
</feature>
<evidence type="ECO:0000313" key="2">
    <source>
        <dbReference type="EMBL" id="CEG57268.1"/>
    </source>
</evidence>
<proteinExistence type="predicted"/>
<keyword evidence="3" id="KW-1185">Reference proteome</keyword>
<gene>
    <name evidence="2" type="ORF">LFA_1873</name>
</gene>
<evidence type="ECO:0000313" key="3">
    <source>
        <dbReference type="Proteomes" id="UP000032430"/>
    </source>
</evidence>
<evidence type="ECO:0000256" key="1">
    <source>
        <dbReference type="SAM" id="MobiDB-lite"/>
    </source>
</evidence>
<dbReference type="OrthoDB" id="5632825at2"/>
<name>A0A098G457_9GAMM</name>
<reference evidence="3" key="1">
    <citation type="submission" date="2014-09" db="EMBL/GenBank/DDBJ databases">
        <authorList>
            <person name="Gomez-Valero L."/>
        </authorList>
    </citation>
    <scope>NUCLEOTIDE SEQUENCE [LARGE SCALE GENOMIC DNA]</scope>
    <source>
        <strain evidence="3">ATCC700992</strain>
    </source>
</reference>
<dbReference type="EMBL" id="LN614827">
    <property type="protein sequence ID" value="CEG57268.1"/>
    <property type="molecule type" value="Genomic_DNA"/>
</dbReference>
<dbReference type="HOGENOM" id="CLU_615092_0_0_6"/>
<sequence>MANNLFYIQEDNILTFSNSNQNVDTVSDHNARLLQKYRVSFNSTEEINFVNRTFSSEITLKGSSHPIEEWLTTKDPAKRAGFQASAVLYIPESLFFLERLLPYMISMRNLLPFLEEEDRIWEVLNTDISTIDVEQLEQILHEKEKNLKEAGSLSPDVMKKREAEIRTIKDLIRLKNDPADATKQLVKDIHHLQLGTQRILNDAYPHLLEIWNNSLRENCPLPLNRSETAISDIKSSNIEQLISVIEELRHNSEVRLRKPIFGRETDKNSFFNDTHKRTNTLSQPIAKEEEIEVKDPVELYLMLQQKQVYLLNGFNKVLNSVIYNAVGNEGIKQCERYESDYEEGAKKWQNSKQLPGPIQVNDNNIAVVARWIHKNVLNLHSLEPLQKKTSFWGKLLTKKSSPSAPITPRVNKSESSYSQEALKLENKIAPLAEKLMNSKPPLSPNEREEYSELLSMFDSLVILRPEYIALQKEIRNLLAPPETKSKVMEELQKKKSDDDSQEITLSF</sequence>
<dbReference type="KEGG" id="lfa:LFA_1873"/>
<accession>A0A098G457</accession>